<proteinExistence type="predicted"/>
<keyword evidence="2" id="KW-1185">Reference proteome</keyword>
<dbReference type="EMBL" id="JASBWV010000025">
    <property type="protein sequence ID" value="KAJ9119261.1"/>
    <property type="molecule type" value="Genomic_DNA"/>
</dbReference>
<organism evidence="1 2">
    <name type="scientific">Naganishia onofrii</name>
    <dbReference type="NCBI Taxonomy" id="1851511"/>
    <lineage>
        <taxon>Eukaryota</taxon>
        <taxon>Fungi</taxon>
        <taxon>Dikarya</taxon>
        <taxon>Basidiomycota</taxon>
        <taxon>Agaricomycotina</taxon>
        <taxon>Tremellomycetes</taxon>
        <taxon>Filobasidiales</taxon>
        <taxon>Filobasidiaceae</taxon>
        <taxon>Naganishia</taxon>
    </lineage>
</organism>
<protein>
    <submittedName>
        <fullName evidence="1">Uncharacterized protein</fullName>
    </submittedName>
</protein>
<name>A0ACC2X876_9TREE</name>
<reference evidence="1" key="1">
    <citation type="submission" date="2023-04" db="EMBL/GenBank/DDBJ databases">
        <title>Draft Genome sequencing of Naganishia species isolated from polar environments using Oxford Nanopore Technology.</title>
        <authorList>
            <person name="Leo P."/>
            <person name="Venkateswaran K."/>
        </authorList>
    </citation>
    <scope>NUCLEOTIDE SEQUENCE</scope>
    <source>
        <strain evidence="1">DBVPG 5303</strain>
    </source>
</reference>
<dbReference type="Proteomes" id="UP001234202">
    <property type="component" value="Unassembled WGS sequence"/>
</dbReference>
<gene>
    <name evidence="1" type="ORF">QFC24_005732</name>
</gene>
<accession>A0ACC2X876</accession>
<evidence type="ECO:0000313" key="2">
    <source>
        <dbReference type="Proteomes" id="UP001234202"/>
    </source>
</evidence>
<comment type="caution">
    <text evidence="1">The sequence shown here is derived from an EMBL/GenBank/DDBJ whole genome shotgun (WGS) entry which is preliminary data.</text>
</comment>
<evidence type="ECO:0000313" key="1">
    <source>
        <dbReference type="EMBL" id="KAJ9119261.1"/>
    </source>
</evidence>
<sequence length="151" mass="17694">MKLLELRIQFQALKERHAQVVKDNLDAREEISAHNSAMRDALQQQLEHRGTRTEVERRLEAMKAKCLTFAEKYLEATTIQKQFAEEYKEGYVHWQGQIKDLKAEREGLFDTIAGQRERLRKQDQSLQDARMVQLGKESGKHQEGSKRQRTA</sequence>